<sequence>MSLQRKMYALLLGAAIVLGMVGCAGQTAAPEEENSAAGSSQASSQEAPSSQEEEPLEEETAGSQERLYVADAGMYRGVVEDFAVDDQGRTVWILNQLEGVDFGAPRLQVALDSATQLGYDESEQIGNGTYLEVYYGGEIPQTSQDQIPLVTAAAVNKLPAPELVLFCGTITQATSDPQNASQGDLLVESILDGGGEYLFHYDQSTQFYLAPEDSTAAYVGKKVAVFHDPASTRSLPPQSTAWEVWPYEEGVSGLPAPVGTEN</sequence>
<evidence type="ECO:0000313" key="4">
    <source>
        <dbReference type="Proteomes" id="UP000623678"/>
    </source>
</evidence>
<gene>
    <name evidence="3" type="ORF">H8705_07540</name>
</gene>
<evidence type="ECO:0000256" key="2">
    <source>
        <dbReference type="SAM" id="SignalP"/>
    </source>
</evidence>
<evidence type="ECO:0000256" key="1">
    <source>
        <dbReference type="SAM" id="MobiDB-lite"/>
    </source>
</evidence>
<protein>
    <recommendedName>
        <fullName evidence="5">DUF3221 domain-containing protein</fullName>
    </recommendedName>
</protein>
<evidence type="ECO:0008006" key="5">
    <source>
        <dbReference type="Google" id="ProtNLM"/>
    </source>
</evidence>
<dbReference type="PROSITE" id="PS51257">
    <property type="entry name" value="PROKAR_LIPOPROTEIN"/>
    <property type="match status" value="1"/>
</dbReference>
<evidence type="ECO:0000313" key="3">
    <source>
        <dbReference type="EMBL" id="MBC8585434.1"/>
    </source>
</evidence>
<proteinExistence type="predicted"/>
<accession>A0A926IH14</accession>
<keyword evidence="2" id="KW-0732">Signal</keyword>
<feature type="chain" id="PRO_5037710265" description="DUF3221 domain-containing protein" evidence="2">
    <location>
        <begin position="30"/>
        <end position="262"/>
    </location>
</feature>
<feature type="compositionally biased region" description="Acidic residues" evidence="1">
    <location>
        <begin position="51"/>
        <end position="60"/>
    </location>
</feature>
<dbReference type="EMBL" id="JACRTD010000004">
    <property type="protein sequence ID" value="MBC8585434.1"/>
    <property type="molecule type" value="Genomic_DNA"/>
</dbReference>
<feature type="compositionally biased region" description="Low complexity" evidence="1">
    <location>
        <begin position="35"/>
        <end position="50"/>
    </location>
</feature>
<organism evidence="3 4">
    <name type="scientific">Youxingia wuxianensis</name>
    <dbReference type="NCBI Taxonomy" id="2763678"/>
    <lineage>
        <taxon>Bacteria</taxon>
        <taxon>Bacillati</taxon>
        <taxon>Bacillota</taxon>
        <taxon>Clostridia</taxon>
        <taxon>Eubacteriales</taxon>
        <taxon>Oscillospiraceae</taxon>
        <taxon>Youxingia</taxon>
    </lineage>
</organism>
<name>A0A926IH14_9FIRM</name>
<feature type="signal peptide" evidence="2">
    <location>
        <begin position="1"/>
        <end position="29"/>
    </location>
</feature>
<reference evidence="3" key="1">
    <citation type="submission" date="2020-08" db="EMBL/GenBank/DDBJ databases">
        <title>Genome public.</title>
        <authorList>
            <person name="Liu C."/>
            <person name="Sun Q."/>
        </authorList>
    </citation>
    <scope>NUCLEOTIDE SEQUENCE</scope>
    <source>
        <strain evidence="3">NSJ-64</strain>
    </source>
</reference>
<comment type="caution">
    <text evidence="3">The sequence shown here is derived from an EMBL/GenBank/DDBJ whole genome shotgun (WGS) entry which is preliminary data.</text>
</comment>
<keyword evidence="4" id="KW-1185">Reference proteome</keyword>
<dbReference type="Proteomes" id="UP000623678">
    <property type="component" value="Unassembled WGS sequence"/>
</dbReference>
<dbReference type="AlphaFoldDB" id="A0A926IH14"/>
<feature type="region of interest" description="Disordered" evidence="1">
    <location>
        <begin position="29"/>
        <end position="63"/>
    </location>
</feature>
<dbReference type="RefSeq" id="WP_262395213.1">
    <property type="nucleotide sequence ID" value="NZ_JACRTD010000004.1"/>
</dbReference>